<feature type="domain" description="Peptidase M56" evidence="3">
    <location>
        <begin position="7"/>
        <end position="317"/>
    </location>
</feature>
<gene>
    <name evidence="4" type="ORF">WMO64_16800</name>
</gene>
<accession>A0ABV1EGI4</accession>
<dbReference type="CDD" id="cd07341">
    <property type="entry name" value="M56_BlaR1_MecR1_like"/>
    <property type="match status" value="1"/>
</dbReference>
<evidence type="ECO:0000256" key="1">
    <source>
        <dbReference type="SAM" id="MobiDB-lite"/>
    </source>
</evidence>
<feature type="region of interest" description="Disordered" evidence="1">
    <location>
        <begin position="95"/>
        <end position="140"/>
    </location>
</feature>
<evidence type="ECO:0000256" key="2">
    <source>
        <dbReference type="SAM" id="Phobius"/>
    </source>
</evidence>
<keyword evidence="2" id="KW-0812">Transmembrane</keyword>
<dbReference type="PANTHER" id="PTHR34978">
    <property type="entry name" value="POSSIBLE SENSOR-TRANSDUCER PROTEIN BLAR"/>
    <property type="match status" value="1"/>
</dbReference>
<dbReference type="InterPro" id="IPR008756">
    <property type="entry name" value="Peptidase_M56"/>
</dbReference>
<dbReference type="Pfam" id="PF05569">
    <property type="entry name" value="Peptidase_M56"/>
    <property type="match status" value="1"/>
</dbReference>
<keyword evidence="5" id="KW-1185">Reference proteome</keyword>
<evidence type="ECO:0000313" key="5">
    <source>
        <dbReference type="Proteomes" id="UP001464378"/>
    </source>
</evidence>
<feature type="compositionally biased region" description="Pro residues" evidence="1">
    <location>
        <begin position="119"/>
        <end position="140"/>
    </location>
</feature>
<comment type="caution">
    <text evidence="4">The sequence shown here is derived from an EMBL/GenBank/DDBJ whole genome shotgun (WGS) entry which is preliminary data.</text>
</comment>
<feature type="region of interest" description="Disordered" evidence="1">
    <location>
        <begin position="70"/>
        <end position="89"/>
    </location>
</feature>
<dbReference type="Proteomes" id="UP001464378">
    <property type="component" value="Unassembled WGS sequence"/>
</dbReference>
<reference evidence="4 5" key="1">
    <citation type="submission" date="2024-03" db="EMBL/GenBank/DDBJ databases">
        <title>Human intestinal bacterial collection.</title>
        <authorList>
            <person name="Pauvert C."/>
            <person name="Hitch T.C.A."/>
            <person name="Clavel T."/>
        </authorList>
    </citation>
    <scope>NUCLEOTIDE SEQUENCE [LARGE SCALE GENOMIC DNA]</scope>
    <source>
        <strain evidence="4 5">CLA-AP-H29</strain>
    </source>
</reference>
<organism evidence="4 5">
    <name type="scientific">Pseudoflavonifractor intestinihominis</name>
    <dbReference type="NCBI Taxonomy" id="3133171"/>
    <lineage>
        <taxon>Bacteria</taxon>
        <taxon>Bacillati</taxon>
        <taxon>Bacillota</taxon>
        <taxon>Clostridia</taxon>
        <taxon>Eubacteriales</taxon>
        <taxon>Oscillospiraceae</taxon>
        <taxon>Pseudoflavonifractor</taxon>
    </lineage>
</organism>
<feature type="transmembrane region" description="Helical" evidence="2">
    <location>
        <begin position="37"/>
        <end position="57"/>
    </location>
</feature>
<feature type="compositionally biased region" description="Low complexity" evidence="1">
    <location>
        <begin position="95"/>
        <end position="106"/>
    </location>
</feature>
<keyword evidence="2" id="KW-0472">Membrane</keyword>
<feature type="transmembrane region" description="Helical" evidence="2">
    <location>
        <begin position="264"/>
        <end position="283"/>
    </location>
</feature>
<evidence type="ECO:0000313" key="4">
    <source>
        <dbReference type="EMBL" id="MEQ2445108.1"/>
    </source>
</evidence>
<feature type="compositionally biased region" description="Polar residues" evidence="1">
    <location>
        <begin position="107"/>
        <end position="118"/>
    </location>
</feature>
<dbReference type="EMBL" id="JBBMFK010000045">
    <property type="protein sequence ID" value="MEQ2445108.1"/>
    <property type="molecule type" value="Genomic_DNA"/>
</dbReference>
<dbReference type="PANTHER" id="PTHR34978:SF3">
    <property type="entry name" value="SLR0241 PROTEIN"/>
    <property type="match status" value="1"/>
</dbReference>
<sequence>MPGFLLTLAEVTLTMSAVILLLLALGPILARRYKIRWRYWAWLAVAVRLLIPVNFSLPNAPVVLTPPDTGPILSAPQPQDRGGTDVSPTVSHFLPSSAPSASPLPSQSISVDGGTASSPPIPQASPGSTAPPPTVSPAPDSAPAPLRLTLGQALFLLWLAVAAVLILWQLAVHWRFRRYLRRWAEPVADQAALALLEAQKARLGLKASVSLAVCTGVDSPMLAGLFRPVILLPRAPEAGSSDELSLVLLHELCHRRRRDILYKALLFAAAACHWFNPLVWVMVRQGGRDMELCCDDDVSALLTAQEREHYARTILNAIPRTKR</sequence>
<feature type="transmembrane region" description="Helical" evidence="2">
    <location>
        <begin position="6"/>
        <end position="25"/>
    </location>
</feature>
<feature type="transmembrane region" description="Helical" evidence="2">
    <location>
        <begin position="153"/>
        <end position="172"/>
    </location>
</feature>
<proteinExistence type="predicted"/>
<dbReference type="RefSeq" id="WP_349232736.1">
    <property type="nucleotide sequence ID" value="NZ_JBBMFK010000045.1"/>
</dbReference>
<protein>
    <submittedName>
        <fullName evidence="4">M56 family metallopeptidase</fullName>
    </submittedName>
</protein>
<dbReference type="InterPro" id="IPR052173">
    <property type="entry name" value="Beta-lactam_resp_regulator"/>
</dbReference>
<keyword evidence="2" id="KW-1133">Transmembrane helix</keyword>
<evidence type="ECO:0000259" key="3">
    <source>
        <dbReference type="Pfam" id="PF05569"/>
    </source>
</evidence>
<name>A0ABV1EGI4_9FIRM</name>